<feature type="domain" description="Sulfatase-modifying factor enzyme-like" evidence="2">
    <location>
        <begin position="157"/>
        <end position="313"/>
    </location>
</feature>
<feature type="transmembrane region" description="Helical" evidence="1">
    <location>
        <begin position="80"/>
        <end position="100"/>
    </location>
</feature>
<dbReference type="GO" id="GO:0120147">
    <property type="term" value="F:formylglycine-generating oxidase activity"/>
    <property type="evidence" value="ECO:0007669"/>
    <property type="project" value="TreeGrafter"/>
</dbReference>
<accession>A0A9X3UHR8</accession>
<evidence type="ECO:0000313" key="3">
    <source>
        <dbReference type="EMBL" id="MDA5398475.1"/>
    </source>
</evidence>
<evidence type="ECO:0000256" key="1">
    <source>
        <dbReference type="SAM" id="Phobius"/>
    </source>
</evidence>
<keyword evidence="1" id="KW-0812">Transmembrane</keyword>
<dbReference type="InterPro" id="IPR051043">
    <property type="entry name" value="Sulfatase_Mod_Factor_Kinase"/>
</dbReference>
<organism evidence="3 4">
    <name type="scientific">Hoeflea prorocentri</name>
    <dbReference type="NCBI Taxonomy" id="1922333"/>
    <lineage>
        <taxon>Bacteria</taxon>
        <taxon>Pseudomonadati</taxon>
        <taxon>Pseudomonadota</taxon>
        <taxon>Alphaproteobacteria</taxon>
        <taxon>Hyphomicrobiales</taxon>
        <taxon>Rhizobiaceae</taxon>
        <taxon>Hoeflea</taxon>
    </lineage>
</organism>
<name>A0A9X3UHR8_9HYPH</name>
<protein>
    <submittedName>
        <fullName evidence="3">SUMF1/EgtB/PvdO family nonheme iron enzyme</fullName>
    </submittedName>
</protein>
<evidence type="ECO:0000259" key="2">
    <source>
        <dbReference type="Pfam" id="PF03781"/>
    </source>
</evidence>
<proteinExistence type="predicted"/>
<dbReference type="PANTHER" id="PTHR23150">
    <property type="entry name" value="SULFATASE MODIFYING FACTOR 1, 2"/>
    <property type="match status" value="1"/>
</dbReference>
<evidence type="ECO:0000313" key="4">
    <source>
        <dbReference type="Proteomes" id="UP001151234"/>
    </source>
</evidence>
<dbReference type="RefSeq" id="WP_267989892.1">
    <property type="nucleotide sequence ID" value="NZ_JAPJZI010000001.1"/>
</dbReference>
<dbReference type="InterPro" id="IPR005532">
    <property type="entry name" value="SUMF_dom"/>
</dbReference>
<dbReference type="SUPFAM" id="SSF56436">
    <property type="entry name" value="C-type lectin-like"/>
    <property type="match status" value="1"/>
</dbReference>
<dbReference type="EMBL" id="JAPJZI010000001">
    <property type="protein sequence ID" value="MDA5398475.1"/>
    <property type="molecule type" value="Genomic_DNA"/>
</dbReference>
<keyword evidence="1" id="KW-1133">Transmembrane helix</keyword>
<keyword evidence="4" id="KW-1185">Reference proteome</keyword>
<dbReference type="AlphaFoldDB" id="A0A9X3UHR8"/>
<dbReference type="Gene3D" id="3.90.1580.10">
    <property type="entry name" value="paralog of FGE (formylglycine-generating enzyme)"/>
    <property type="match status" value="1"/>
</dbReference>
<keyword evidence="1" id="KW-0472">Membrane</keyword>
<comment type="caution">
    <text evidence="3">The sequence shown here is derived from an EMBL/GenBank/DDBJ whole genome shotgun (WGS) entry which is preliminary data.</text>
</comment>
<dbReference type="Pfam" id="PF03781">
    <property type="entry name" value="FGE-sulfatase"/>
    <property type="match status" value="1"/>
</dbReference>
<dbReference type="PANTHER" id="PTHR23150:SF19">
    <property type="entry name" value="FORMYLGLYCINE-GENERATING ENZYME"/>
    <property type="match status" value="1"/>
</dbReference>
<dbReference type="Proteomes" id="UP001151234">
    <property type="component" value="Unassembled WGS sequence"/>
</dbReference>
<reference evidence="3" key="1">
    <citation type="submission" date="2022-11" db="EMBL/GenBank/DDBJ databases">
        <title>Draft genome sequence of Hoeflea poritis E7-10 and Hoeflea prorocentri PM5-8, separated from scleractinian coral Porites lutea and marine dinoflagellate.</title>
        <authorList>
            <person name="Zhang G."/>
            <person name="Wei Q."/>
            <person name="Cai L."/>
        </authorList>
    </citation>
    <scope>NUCLEOTIDE SEQUENCE</scope>
    <source>
        <strain evidence="3">PM5-8</strain>
    </source>
</reference>
<dbReference type="InterPro" id="IPR016187">
    <property type="entry name" value="CTDL_fold"/>
</dbReference>
<sequence length="373" mass="40781">MNRVSGQDINFTRNINRKSSRRARPGGFAAAVVRNERRLNQPNAPKLKWDQEDDEDIGIPDFLLKKPPARPRNIAINRQTGLLALFVVAFMASFGGALFLSRYLPSNTTQTVQDTTPQPPVTTPPVEHSLEVASAAGVVPIPEQSSVGAIPDNPLTPVMVSITGGTFTIPNHAAGDTASRTQMITLDDFRIATTEVTRRQWKACADEGSCSMDGFPSGYFDSDKLFLPITSVTTDQMMGFVEWINGKREAGEPPYRIPDEAEWIVAARGGLATHSDYPWGPNFDPEKVRTSGTLIPVEQNSPVNGLYGMSDNAAERVSGCWIMKMPNGTCFRNLGIVRGATSGRIDGDSAKLTHRTSRAKNIPYENISFRLAQ</sequence>
<gene>
    <name evidence="3" type="ORF">OQ273_07830</name>
</gene>
<dbReference type="InterPro" id="IPR042095">
    <property type="entry name" value="SUMF_sf"/>
</dbReference>